<keyword evidence="3" id="KW-1185">Reference proteome</keyword>
<dbReference type="EMBL" id="JXYA01000013">
    <property type="protein sequence ID" value="KJZ10732.1"/>
    <property type="molecule type" value="Genomic_DNA"/>
</dbReference>
<accession>A0A0F4QVU6</accession>
<feature type="chain" id="PRO_5002475836" evidence="1">
    <location>
        <begin position="19"/>
        <end position="268"/>
    </location>
</feature>
<sequence length="268" mass="29651">MRCLLSIIALAGLTGCIATPPMAPKLDVPKKPLLTKSVYQISYSTELESARIKSVQLPAHPVKSGNTVYIDTSKVSMTDTLRKQIIQLLKDKGLTVVAQKSSDYHLVVQQLDLSFGKDKVYVLNKPEDPHPYIAQLAQTIPSKQCSNIIASLSMRLTHKSSSDVIWFAKSSINSAGYQGIPLQYTFTETEKVANEHAVISYIVEQNQEEARRARYNQSVKIPPYQVESQISPLVKTAGACNKTEVSALTSDMMHYLSKGLIEKLNVLL</sequence>
<dbReference type="PATRIC" id="fig|43658.5.peg.1423"/>
<dbReference type="RefSeq" id="WP_046004216.1">
    <property type="nucleotide sequence ID" value="NZ_JXYA01000013.1"/>
</dbReference>
<name>A0A0F4QVU6_9GAMM</name>
<gene>
    <name evidence="2" type="ORF">TW77_06755</name>
</gene>
<reference evidence="2 3" key="1">
    <citation type="journal article" date="2015" name="BMC Genomics">
        <title>Genome mining reveals unlocked bioactive potential of marine Gram-negative bacteria.</title>
        <authorList>
            <person name="Machado H."/>
            <person name="Sonnenschein E.C."/>
            <person name="Melchiorsen J."/>
            <person name="Gram L."/>
        </authorList>
    </citation>
    <scope>NUCLEOTIDE SEQUENCE [LARGE SCALE GENOMIC DNA]</scope>
    <source>
        <strain evidence="2 3">S2471</strain>
    </source>
</reference>
<keyword evidence="1" id="KW-0732">Signal</keyword>
<dbReference type="AlphaFoldDB" id="A0A0F4QVU6"/>
<comment type="caution">
    <text evidence="2">The sequence shown here is derived from an EMBL/GenBank/DDBJ whole genome shotgun (WGS) entry which is preliminary data.</text>
</comment>
<dbReference type="OrthoDB" id="6313956at2"/>
<evidence type="ECO:0000256" key="1">
    <source>
        <dbReference type="SAM" id="SignalP"/>
    </source>
</evidence>
<organism evidence="2 3">
    <name type="scientific">Pseudoalteromonas rubra</name>
    <dbReference type="NCBI Taxonomy" id="43658"/>
    <lineage>
        <taxon>Bacteria</taxon>
        <taxon>Pseudomonadati</taxon>
        <taxon>Pseudomonadota</taxon>
        <taxon>Gammaproteobacteria</taxon>
        <taxon>Alteromonadales</taxon>
        <taxon>Pseudoalteromonadaceae</taxon>
        <taxon>Pseudoalteromonas</taxon>
    </lineage>
</organism>
<proteinExistence type="predicted"/>
<evidence type="ECO:0000313" key="3">
    <source>
        <dbReference type="Proteomes" id="UP000033452"/>
    </source>
</evidence>
<protein>
    <submittedName>
        <fullName evidence="2">Signal peptide protein</fullName>
    </submittedName>
</protein>
<evidence type="ECO:0000313" key="2">
    <source>
        <dbReference type="EMBL" id="KJZ10732.1"/>
    </source>
</evidence>
<dbReference type="PROSITE" id="PS51257">
    <property type="entry name" value="PROKAR_LIPOPROTEIN"/>
    <property type="match status" value="1"/>
</dbReference>
<feature type="signal peptide" evidence="1">
    <location>
        <begin position="1"/>
        <end position="18"/>
    </location>
</feature>
<dbReference type="Proteomes" id="UP000033452">
    <property type="component" value="Unassembled WGS sequence"/>
</dbReference>